<evidence type="ECO:0000256" key="2">
    <source>
        <dbReference type="SAM" id="MobiDB-lite"/>
    </source>
</evidence>
<feature type="compositionally biased region" description="Basic and acidic residues" evidence="2">
    <location>
        <begin position="99"/>
        <end position="141"/>
    </location>
</feature>
<evidence type="ECO:0000256" key="1">
    <source>
        <dbReference type="ARBA" id="ARBA00023054"/>
    </source>
</evidence>
<dbReference type="InterPro" id="IPR009533">
    <property type="entry name" value="FAM107"/>
</dbReference>
<gene>
    <name evidence="3" type="ORF">OS493_017584</name>
</gene>
<name>A0A9W9ZP74_9CNID</name>
<feature type="compositionally biased region" description="Basic and acidic residues" evidence="2">
    <location>
        <begin position="35"/>
        <end position="45"/>
    </location>
</feature>
<keyword evidence="4" id="KW-1185">Reference proteome</keyword>
<dbReference type="Pfam" id="PF06625">
    <property type="entry name" value="DUF1151"/>
    <property type="match status" value="1"/>
</dbReference>
<keyword evidence="1" id="KW-0175">Coiled coil</keyword>
<sequence>MDVSSKPEKIKMDALCELTAKIQKNPHPGRNHPKYPKEDYLDDAKQTPPTTPELKRTTTPLSASKEQDELRKDLKFNQQRGIQLGRPELVKTWEKFEHKKSVKAEKGKSSDNELESRFRSISQKQEDVEKQKELEATKPEFMRVNLKKPTREVQATS</sequence>
<protein>
    <submittedName>
        <fullName evidence="3">Uncharacterized protein</fullName>
    </submittedName>
</protein>
<reference evidence="3" key="1">
    <citation type="submission" date="2023-01" db="EMBL/GenBank/DDBJ databases">
        <title>Genome assembly of the deep-sea coral Lophelia pertusa.</title>
        <authorList>
            <person name="Herrera S."/>
            <person name="Cordes E."/>
        </authorList>
    </citation>
    <scope>NUCLEOTIDE SEQUENCE</scope>
    <source>
        <strain evidence="3">USNM1676648</strain>
        <tissue evidence="3">Polyp</tissue>
    </source>
</reference>
<dbReference type="OrthoDB" id="5963205at2759"/>
<accession>A0A9W9ZP74</accession>
<feature type="region of interest" description="Disordered" evidence="2">
    <location>
        <begin position="99"/>
        <end position="157"/>
    </location>
</feature>
<dbReference type="Proteomes" id="UP001163046">
    <property type="component" value="Unassembled WGS sequence"/>
</dbReference>
<dbReference type="AlphaFoldDB" id="A0A9W9ZP74"/>
<comment type="caution">
    <text evidence="3">The sequence shown here is derived from an EMBL/GenBank/DDBJ whole genome shotgun (WGS) entry which is preliminary data.</text>
</comment>
<organism evidence="3 4">
    <name type="scientific">Desmophyllum pertusum</name>
    <dbReference type="NCBI Taxonomy" id="174260"/>
    <lineage>
        <taxon>Eukaryota</taxon>
        <taxon>Metazoa</taxon>
        <taxon>Cnidaria</taxon>
        <taxon>Anthozoa</taxon>
        <taxon>Hexacorallia</taxon>
        <taxon>Scleractinia</taxon>
        <taxon>Caryophylliina</taxon>
        <taxon>Caryophylliidae</taxon>
        <taxon>Desmophyllum</taxon>
    </lineage>
</organism>
<feature type="region of interest" description="Disordered" evidence="2">
    <location>
        <begin position="21"/>
        <end position="69"/>
    </location>
</feature>
<dbReference type="PANTHER" id="PTHR16768:SF5">
    <property type="entry name" value="FI14214P"/>
    <property type="match status" value="1"/>
</dbReference>
<dbReference type="EMBL" id="MU825882">
    <property type="protein sequence ID" value="KAJ7385206.1"/>
    <property type="molecule type" value="Genomic_DNA"/>
</dbReference>
<evidence type="ECO:0000313" key="4">
    <source>
        <dbReference type="Proteomes" id="UP001163046"/>
    </source>
</evidence>
<evidence type="ECO:0000313" key="3">
    <source>
        <dbReference type="EMBL" id="KAJ7385206.1"/>
    </source>
</evidence>
<proteinExistence type="predicted"/>
<dbReference type="PANTHER" id="PTHR16768">
    <property type="entry name" value="DOWN REGULATED IN RENAL CARCINOMA 1/TU3A"/>
    <property type="match status" value="1"/>
</dbReference>